<gene>
    <name evidence="1" type="ORF">HYPSUDRAFT_40564</name>
</gene>
<evidence type="ECO:0000313" key="2">
    <source>
        <dbReference type="Proteomes" id="UP000054270"/>
    </source>
</evidence>
<accession>A0A0D2MGM0</accession>
<proteinExistence type="predicted"/>
<dbReference type="STRING" id="945553.A0A0D2MGM0"/>
<keyword evidence="2" id="KW-1185">Reference proteome</keyword>
<dbReference type="OMA" id="NIAFHIM"/>
<reference evidence="2" key="1">
    <citation type="submission" date="2014-04" db="EMBL/GenBank/DDBJ databases">
        <title>Evolutionary Origins and Diversification of the Mycorrhizal Mutualists.</title>
        <authorList>
            <consortium name="DOE Joint Genome Institute"/>
            <consortium name="Mycorrhizal Genomics Consortium"/>
            <person name="Kohler A."/>
            <person name="Kuo A."/>
            <person name="Nagy L.G."/>
            <person name="Floudas D."/>
            <person name="Copeland A."/>
            <person name="Barry K.W."/>
            <person name="Cichocki N."/>
            <person name="Veneault-Fourrey C."/>
            <person name="LaButti K."/>
            <person name="Lindquist E.A."/>
            <person name="Lipzen A."/>
            <person name="Lundell T."/>
            <person name="Morin E."/>
            <person name="Murat C."/>
            <person name="Riley R."/>
            <person name="Ohm R."/>
            <person name="Sun H."/>
            <person name="Tunlid A."/>
            <person name="Henrissat B."/>
            <person name="Grigoriev I.V."/>
            <person name="Hibbett D.S."/>
            <person name="Martin F."/>
        </authorList>
    </citation>
    <scope>NUCLEOTIDE SEQUENCE [LARGE SCALE GENOMIC DNA]</scope>
    <source>
        <strain evidence="2">FD-334 SS-4</strain>
    </source>
</reference>
<evidence type="ECO:0008006" key="3">
    <source>
        <dbReference type="Google" id="ProtNLM"/>
    </source>
</evidence>
<dbReference type="AlphaFoldDB" id="A0A0D2MGM0"/>
<organism evidence="1 2">
    <name type="scientific">Hypholoma sublateritium (strain FD-334 SS-4)</name>
    <dbReference type="NCBI Taxonomy" id="945553"/>
    <lineage>
        <taxon>Eukaryota</taxon>
        <taxon>Fungi</taxon>
        <taxon>Dikarya</taxon>
        <taxon>Basidiomycota</taxon>
        <taxon>Agaricomycotina</taxon>
        <taxon>Agaricomycetes</taxon>
        <taxon>Agaricomycetidae</taxon>
        <taxon>Agaricales</taxon>
        <taxon>Agaricineae</taxon>
        <taxon>Strophariaceae</taxon>
        <taxon>Hypholoma</taxon>
    </lineage>
</organism>
<dbReference type="OrthoDB" id="3265815at2759"/>
<protein>
    <recommendedName>
        <fullName evidence="3">BTB domain-containing protein</fullName>
    </recommendedName>
</protein>
<evidence type="ECO:0000313" key="1">
    <source>
        <dbReference type="EMBL" id="KJA22773.1"/>
    </source>
</evidence>
<dbReference type="EMBL" id="KN817547">
    <property type="protein sequence ID" value="KJA22773.1"/>
    <property type="molecule type" value="Genomic_DNA"/>
</dbReference>
<sequence length="418" mass="46589">MEGLSCDLDLHSASQMAYLQPSFVITSSQNHDIYGYNATTCAEYHTQSTSFPVSEYSPSNQSDSGYHDFGMVSELSHNNSLSPPLWDGSTHHGPHYLEDTLVTLPQDDVVSISTSFHPQNCPQPETVLVSSDNVLFYVHSPTLLAACPTAFEAYMTTSLSREEYRTRAVHIDATANQLNVILHTLHRTSPAANAPDFDTLVTSIDHMPRYGISPRRFIRPMSLIHELLLSYAPLRPLDLYALGAHHKIPSLAVSSSSQLLSWDLTTITDSMAERIGAVYLKKLMLLHVDRNTTLRNIILHSPNPHPSTKECNFNDQRSLTRAWALVIAYLAWEAKPDLSTYSIRAALTPLLENVSCKLCHQVLQARIMDVMAQWASGKHAGTKFGSQRGYGQSPPRRSSAALCPLRCTPWLWAPSFWL</sequence>
<dbReference type="Proteomes" id="UP000054270">
    <property type="component" value="Unassembled WGS sequence"/>
</dbReference>
<name>A0A0D2MGM0_HYPSF</name>